<sequence>MQANATSLPSLVADLSSVDETVRLKALYNILDEIGTAKIECCRASQFSSLLAQLYLLMRDFFKVEELEQIAEILELLSTKITVMTDEEANKFIYIFKAKQIGYLMKIKFLDPSIPKSVKESLAYSISAFGLIDDYYDFIFNPILKFLMEKLKIMEELLNKQPYKKELDPKRSKYGFRTLATILNALCIFTFGNYGLKSQIASHGGIEIGMRYMNHQSNKIRVIAATLFGLSSDKSIGIDFRTKNNFIDLLNKYIPQPHHIKVSSTHSHLISPRVRMKNLHSGLISGFGLLNTFRSEENQIRIQKTFTLMQQEKQDENEDAYFAQKRVIEDLEQEGLIETVQSMFFSTDERQTRTQSLFKTIIFQNY</sequence>
<dbReference type="SUPFAM" id="SSF48371">
    <property type="entry name" value="ARM repeat"/>
    <property type="match status" value="1"/>
</dbReference>
<dbReference type="EMBL" id="SNRW01000075">
    <property type="protein sequence ID" value="KAA6403656.1"/>
    <property type="molecule type" value="Genomic_DNA"/>
</dbReference>
<protein>
    <submittedName>
        <fullName evidence="1">Uncharacterized protein</fullName>
    </submittedName>
</protein>
<dbReference type="InterPro" id="IPR016024">
    <property type="entry name" value="ARM-type_fold"/>
</dbReference>
<organism evidence="1 2">
    <name type="scientific">Streblomastix strix</name>
    <dbReference type="NCBI Taxonomy" id="222440"/>
    <lineage>
        <taxon>Eukaryota</taxon>
        <taxon>Metamonada</taxon>
        <taxon>Preaxostyla</taxon>
        <taxon>Oxymonadida</taxon>
        <taxon>Streblomastigidae</taxon>
        <taxon>Streblomastix</taxon>
    </lineage>
</organism>
<evidence type="ECO:0000313" key="2">
    <source>
        <dbReference type="Proteomes" id="UP000324800"/>
    </source>
</evidence>
<accession>A0A5J4XA58</accession>
<reference evidence="1 2" key="1">
    <citation type="submission" date="2019-03" db="EMBL/GenBank/DDBJ databases">
        <title>Single cell metagenomics reveals metabolic interactions within the superorganism composed of flagellate Streblomastix strix and complex community of Bacteroidetes bacteria on its surface.</title>
        <authorList>
            <person name="Treitli S.C."/>
            <person name="Kolisko M."/>
            <person name="Husnik F."/>
            <person name="Keeling P."/>
            <person name="Hampl V."/>
        </authorList>
    </citation>
    <scope>NUCLEOTIDE SEQUENCE [LARGE SCALE GENOMIC DNA]</scope>
    <source>
        <strain evidence="1">ST1C</strain>
    </source>
</reference>
<dbReference type="Proteomes" id="UP000324800">
    <property type="component" value="Unassembled WGS sequence"/>
</dbReference>
<evidence type="ECO:0000313" key="1">
    <source>
        <dbReference type="EMBL" id="KAA6403656.1"/>
    </source>
</evidence>
<comment type="caution">
    <text evidence="1">The sequence shown here is derived from an EMBL/GenBank/DDBJ whole genome shotgun (WGS) entry which is preliminary data.</text>
</comment>
<name>A0A5J4XA58_9EUKA</name>
<proteinExistence type="predicted"/>
<dbReference type="AlphaFoldDB" id="A0A5J4XA58"/>
<gene>
    <name evidence="1" type="ORF">EZS28_000814</name>
</gene>